<evidence type="ECO:0000256" key="1">
    <source>
        <dbReference type="ARBA" id="ARBA00007358"/>
    </source>
</evidence>
<dbReference type="GO" id="GO:0004022">
    <property type="term" value="F:alcohol dehydrogenase (NAD+) activity"/>
    <property type="evidence" value="ECO:0007669"/>
    <property type="project" value="TreeGrafter"/>
</dbReference>
<dbReference type="PANTHER" id="PTHR11496">
    <property type="entry name" value="ALCOHOL DEHYDROGENASE"/>
    <property type="match status" value="1"/>
</dbReference>
<dbReference type="Pfam" id="PF00465">
    <property type="entry name" value="Fe-ADH"/>
    <property type="match status" value="1"/>
</dbReference>
<gene>
    <name evidence="4" type="ordered locus">STHERM_c01620</name>
</gene>
<accession>E0RND8</accession>
<keyword evidence="2" id="KW-0560">Oxidoreductase</keyword>
<evidence type="ECO:0000259" key="3">
    <source>
        <dbReference type="Pfam" id="PF00465"/>
    </source>
</evidence>
<protein>
    <recommendedName>
        <fullName evidence="3">Alcohol dehydrogenase iron-type/glycerol dehydrogenase GldA domain-containing protein</fullName>
    </recommendedName>
</protein>
<name>E0RND8_WINT6</name>
<organism evidence="4 5">
    <name type="scientific">Winmispira thermophila (strain ATCC 49972 / DSM 6192 / RI 19.B1)</name>
    <name type="common">Spirochaeta thermophila</name>
    <dbReference type="NCBI Taxonomy" id="665571"/>
    <lineage>
        <taxon>Bacteria</taxon>
        <taxon>Pseudomonadati</taxon>
        <taxon>Spirochaetota</taxon>
        <taxon>Spirochaetia</taxon>
        <taxon>Winmispirales</taxon>
        <taxon>Winmispiraceae</taxon>
        <taxon>Winmispira</taxon>
    </lineage>
</organism>
<proteinExistence type="inferred from homology"/>
<dbReference type="InterPro" id="IPR001670">
    <property type="entry name" value="ADH_Fe/GldA"/>
</dbReference>
<evidence type="ECO:0000313" key="5">
    <source>
        <dbReference type="Proteomes" id="UP000001296"/>
    </source>
</evidence>
<dbReference type="InterPro" id="IPR039697">
    <property type="entry name" value="Alcohol_dehydrogenase_Fe"/>
</dbReference>
<dbReference type="GO" id="GO:0046872">
    <property type="term" value="F:metal ion binding"/>
    <property type="evidence" value="ECO:0007669"/>
    <property type="project" value="InterPro"/>
</dbReference>
<reference key="1">
    <citation type="submission" date="2009-08" db="EMBL/GenBank/DDBJ databases">
        <title>The genome sequence of Spirochaeta thermophila DSM6192.</title>
        <authorList>
            <person name="Angelov A."/>
            <person name="Mientus M."/>
            <person name="Wittenberg S."/>
            <person name="Lehmann R."/>
            <person name="Liesegang H."/>
            <person name="Daniel R."/>
            <person name="Liebl W."/>
        </authorList>
    </citation>
    <scope>NUCLEOTIDE SEQUENCE</scope>
    <source>
        <strain>DSM 6192</strain>
    </source>
</reference>
<dbReference type="EMBL" id="CP001698">
    <property type="protein sequence ID" value="ADN01138.1"/>
    <property type="molecule type" value="Genomic_DNA"/>
</dbReference>
<reference evidence="4 5" key="2">
    <citation type="journal article" date="2010" name="J. Bacteriol.">
        <title>Genome sequence of the polysaccharide-degrading, thermophilic anaerobe Spirochaeta thermophila DSM 6192.</title>
        <authorList>
            <person name="Angelov A."/>
            <person name="Liebl S."/>
            <person name="Ballschmiter M."/>
            <person name="Bomeke M."/>
            <person name="Lehmann R."/>
            <person name="Liesegang H."/>
            <person name="Daniel R."/>
            <person name="Liebl W."/>
        </authorList>
    </citation>
    <scope>NUCLEOTIDE SEQUENCE [LARGE SCALE GENOMIC DNA]</scope>
    <source>
        <strain evidence="5">ATCC 49972 / DSM 6192 / RI 19.B1</strain>
    </source>
</reference>
<dbReference type="PaxDb" id="665571-STHERM_c01620"/>
<dbReference type="Gene3D" id="1.20.1090.10">
    <property type="entry name" value="Dehydroquinate synthase-like - alpha domain"/>
    <property type="match status" value="1"/>
</dbReference>
<feature type="domain" description="Alcohol dehydrogenase iron-type/glycerol dehydrogenase GldA" evidence="3">
    <location>
        <begin position="11"/>
        <end position="137"/>
    </location>
</feature>
<comment type="similarity">
    <text evidence="1">Belongs to the iron-containing alcohol dehydrogenase family.</text>
</comment>
<sequence>MAYRELEFPFTIVEGTDALSRLGPLVAGMGDRAFVLADPVAVEHDLHTPVLQLLKASRVEAVLFHEISHTTSLHDLVRIGRILSASRAQVVVALGGPTALRTARLLSATRGDLDLLQSLPRSVPLHPLPLVALPTTPRIPHLFAPRVLLVQDPPDPHLLVPLPHVPSLLLADPVLTRTLPPRATASTLLALLADAAETLLVSPPGLAAACASHTLAILSRTAEPTVLRPDPSPLRPALLQAGLLSALARRFTPDGPLTLLSLALSCRGLPGSWTTALLFVHAAPRLAELAPEVLEEVAASLGITGVAAEVAAAETASFVRRLLARAGLPTRLTDLELPRAALPEIARTAWDLDHPLRQLAAFPSSPDQAFLLNLLEAAC</sequence>
<dbReference type="SUPFAM" id="SSF56796">
    <property type="entry name" value="Dehydroquinate synthase-like"/>
    <property type="match status" value="1"/>
</dbReference>
<evidence type="ECO:0000256" key="2">
    <source>
        <dbReference type="ARBA" id="ARBA00023002"/>
    </source>
</evidence>
<dbReference type="HOGENOM" id="CLU_729385_0_0_12"/>
<dbReference type="PANTHER" id="PTHR11496:SF102">
    <property type="entry name" value="ALCOHOL DEHYDROGENASE 4"/>
    <property type="match status" value="1"/>
</dbReference>
<dbReference type="KEGG" id="sta:STHERM_c01620"/>
<dbReference type="Proteomes" id="UP000001296">
    <property type="component" value="Chromosome"/>
</dbReference>
<dbReference type="AlphaFoldDB" id="E0RND8"/>
<dbReference type="Gene3D" id="3.40.50.1970">
    <property type="match status" value="1"/>
</dbReference>
<dbReference type="RefSeq" id="WP_013312979.1">
    <property type="nucleotide sequence ID" value="NC_014484.1"/>
</dbReference>
<dbReference type="eggNOG" id="COG1454">
    <property type="taxonomic scope" value="Bacteria"/>
</dbReference>
<evidence type="ECO:0000313" key="4">
    <source>
        <dbReference type="EMBL" id="ADN01138.1"/>
    </source>
</evidence>